<comment type="subcellular location">
    <subcellularLocation>
        <location evidence="1">Cell membrane</location>
        <topology evidence="1">Multi-pass membrane protein</topology>
    </subcellularLocation>
</comment>
<evidence type="ECO:0000259" key="11">
    <source>
        <dbReference type="PROSITE" id="PS50262"/>
    </source>
</evidence>
<keyword evidence="4 10" id="KW-1133">Transmembrane helix</keyword>
<evidence type="ECO:0000256" key="3">
    <source>
        <dbReference type="ARBA" id="ARBA00022692"/>
    </source>
</evidence>
<feature type="transmembrane region" description="Helical" evidence="10">
    <location>
        <begin position="99"/>
        <end position="118"/>
    </location>
</feature>
<sequence>MYFYTNVLDDDSDSRVLENVWLKCTLKALVAVIAMLLNLVMLIVSRSPSMCKTNKGIFLGSLAVAGLLTGLSSFLYNAGVLLEKYIEIPSAVVICQGYVSIRDSSLYVALLHMVLFSIERWRSVHHPFQYIRQRSKTKALVTIIIIWLFGFSVHTIIICYWAQFQPELRHEGSVRETPVFNSSLFMSAEHDHLSEYINNASQTTTIGEHQSVNISQTSLPSHRGGELRNCHAPYAEHIVFTAVGSALHYVLIILAILAVNLSAYTKALSRKKLRIRRSVSSGDVPDQMLLPAAVRAKWRRSPRPSIRLQQGTESLETSLEHGRKLSDASCISMQSQNSSLDTSTTLLTDNRSHRYSRYTDNFVFVKRGFPKRPTLLKSVSEVIGVTADQRLIPRDEVKRRASSPAGTFRKIISSDSRLTSRNTSNAELAQNLLERQDRGAACWLLMLTLCLLLFFLPHRLVLVLNAVSEVYVARNTFDLSLGLYEATALLNPLLYGFSTAMFRRALQARMKKKSISTALKKNYTIGASLGFVIPMQMDHGQ</sequence>
<keyword evidence="5 9" id="KW-0297">G-protein coupled receptor</keyword>
<evidence type="ECO:0000313" key="12">
    <source>
        <dbReference type="EMBL" id="KAK3769185.1"/>
    </source>
</evidence>
<dbReference type="Gene3D" id="1.20.1070.10">
    <property type="entry name" value="Rhodopsin 7-helix transmembrane proteins"/>
    <property type="match status" value="2"/>
</dbReference>
<accession>A0AAE1DGR6</accession>
<comment type="caution">
    <text evidence="12">The sequence shown here is derived from an EMBL/GenBank/DDBJ whole genome shotgun (WGS) entry which is preliminary data.</text>
</comment>
<evidence type="ECO:0000256" key="5">
    <source>
        <dbReference type="ARBA" id="ARBA00023040"/>
    </source>
</evidence>
<gene>
    <name evidence="12" type="ORF">RRG08_005132</name>
</gene>
<evidence type="ECO:0000256" key="8">
    <source>
        <dbReference type="ARBA" id="ARBA00023224"/>
    </source>
</evidence>
<proteinExistence type="inferred from homology"/>
<dbReference type="PROSITE" id="PS00237">
    <property type="entry name" value="G_PROTEIN_RECEP_F1_1"/>
    <property type="match status" value="1"/>
</dbReference>
<comment type="similarity">
    <text evidence="9">Belongs to the G-protein coupled receptor 1 family.</text>
</comment>
<evidence type="ECO:0000313" key="13">
    <source>
        <dbReference type="Proteomes" id="UP001283361"/>
    </source>
</evidence>
<dbReference type="AlphaFoldDB" id="A0AAE1DGR6"/>
<feature type="transmembrane region" description="Helical" evidence="10">
    <location>
        <begin position="440"/>
        <end position="461"/>
    </location>
</feature>
<evidence type="ECO:0000256" key="6">
    <source>
        <dbReference type="ARBA" id="ARBA00023136"/>
    </source>
</evidence>
<evidence type="ECO:0000256" key="2">
    <source>
        <dbReference type="ARBA" id="ARBA00022475"/>
    </source>
</evidence>
<organism evidence="12 13">
    <name type="scientific">Elysia crispata</name>
    <name type="common">lettuce slug</name>
    <dbReference type="NCBI Taxonomy" id="231223"/>
    <lineage>
        <taxon>Eukaryota</taxon>
        <taxon>Metazoa</taxon>
        <taxon>Spiralia</taxon>
        <taxon>Lophotrochozoa</taxon>
        <taxon>Mollusca</taxon>
        <taxon>Gastropoda</taxon>
        <taxon>Heterobranchia</taxon>
        <taxon>Euthyneura</taxon>
        <taxon>Panpulmonata</taxon>
        <taxon>Sacoglossa</taxon>
        <taxon>Placobranchoidea</taxon>
        <taxon>Plakobranchidae</taxon>
        <taxon>Elysia</taxon>
    </lineage>
</organism>
<feature type="transmembrane region" description="Helical" evidence="10">
    <location>
        <begin position="56"/>
        <end position="79"/>
    </location>
</feature>
<reference evidence="12" key="1">
    <citation type="journal article" date="2023" name="G3 (Bethesda)">
        <title>A reference genome for the long-term kleptoplast-retaining sea slug Elysia crispata morphotype clarki.</title>
        <authorList>
            <person name="Eastman K.E."/>
            <person name="Pendleton A.L."/>
            <person name="Shaikh M.A."/>
            <person name="Suttiyut T."/>
            <person name="Ogas R."/>
            <person name="Tomko P."/>
            <person name="Gavelis G."/>
            <person name="Widhalm J.R."/>
            <person name="Wisecaver J.H."/>
        </authorList>
    </citation>
    <scope>NUCLEOTIDE SEQUENCE</scope>
    <source>
        <strain evidence="12">ECLA1</strain>
    </source>
</reference>
<evidence type="ECO:0000256" key="7">
    <source>
        <dbReference type="ARBA" id="ARBA00023170"/>
    </source>
</evidence>
<keyword evidence="6 10" id="KW-0472">Membrane</keyword>
<feature type="domain" description="G-protein coupled receptors family 1 profile" evidence="11">
    <location>
        <begin position="37"/>
        <end position="495"/>
    </location>
</feature>
<dbReference type="PROSITE" id="PS50262">
    <property type="entry name" value="G_PROTEIN_RECEP_F1_2"/>
    <property type="match status" value="1"/>
</dbReference>
<evidence type="ECO:0000256" key="1">
    <source>
        <dbReference type="ARBA" id="ARBA00004651"/>
    </source>
</evidence>
<keyword evidence="13" id="KW-1185">Reference proteome</keyword>
<dbReference type="InterPro" id="IPR017452">
    <property type="entry name" value="GPCR_Rhodpsn_7TM"/>
</dbReference>
<dbReference type="PRINTS" id="PR00237">
    <property type="entry name" value="GPCRRHODOPSN"/>
</dbReference>
<dbReference type="Pfam" id="PF00001">
    <property type="entry name" value="7tm_1"/>
    <property type="match status" value="1"/>
</dbReference>
<dbReference type="SUPFAM" id="SSF81321">
    <property type="entry name" value="Family A G protein-coupled receptor-like"/>
    <property type="match status" value="1"/>
</dbReference>
<evidence type="ECO:0000256" key="9">
    <source>
        <dbReference type="RuleBase" id="RU000688"/>
    </source>
</evidence>
<dbReference type="Proteomes" id="UP001283361">
    <property type="component" value="Unassembled WGS sequence"/>
</dbReference>
<keyword evidence="3 9" id="KW-0812">Transmembrane</keyword>
<evidence type="ECO:0000256" key="4">
    <source>
        <dbReference type="ARBA" id="ARBA00022989"/>
    </source>
</evidence>
<dbReference type="InterPro" id="IPR000276">
    <property type="entry name" value="GPCR_Rhodpsn"/>
</dbReference>
<name>A0AAE1DGR6_9GAST</name>
<dbReference type="PANTHER" id="PTHR24248">
    <property type="entry name" value="ADRENERGIC RECEPTOR-RELATED G-PROTEIN COUPLED RECEPTOR"/>
    <property type="match status" value="1"/>
</dbReference>
<dbReference type="GO" id="GO:0004930">
    <property type="term" value="F:G protein-coupled receptor activity"/>
    <property type="evidence" value="ECO:0007669"/>
    <property type="project" value="UniProtKB-KW"/>
</dbReference>
<feature type="transmembrane region" description="Helical" evidence="10">
    <location>
        <begin position="20"/>
        <end position="44"/>
    </location>
</feature>
<feature type="transmembrane region" description="Helical" evidence="10">
    <location>
        <begin position="481"/>
        <end position="502"/>
    </location>
</feature>
<dbReference type="CDD" id="cd00637">
    <property type="entry name" value="7tm_classA_rhodopsin-like"/>
    <property type="match status" value="1"/>
</dbReference>
<evidence type="ECO:0000256" key="10">
    <source>
        <dbReference type="SAM" id="Phobius"/>
    </source>
</evidence>
<dbReference type="EMBL" id="JAWDGP010003957">
    <property type="protein sequence ID" value="KAK3769185.1"/>
    <property type="molecule type" value="Genomic_DNA"/>
</dbReference>
<dbReference type="GO" id="GO:0005886">
    <property type="term" value="C:plasma membrane"/>
    <property type="evidence" value="ECO:0007669"/>
    <property type="project" value="UniProtKB-SubCell"/>
</dbReference>
<keyword evidence="8 9" id="KW-0807">Transducer</keyword>
<feature type="transmembrane region" description="Helical" evidence="10">
    <location>
        <begin position="139"/>
        <end position="163"/>
    </location>
</feature>
<keyword evidence="2" id="KW-1003">Cell membrane</keyword>
<keyword evidence="7 9" id="KW-0675">Receptor</keyword>
<protein>
    <recommendedName>
        <fullName evidence="11">G-protein coupled receptors family 1 profile domain-containing protein</fullName>
    </recommendedName>
</protein>
<feature type="transmembrane region" description="Helical" evidence="10">
    <location>
        <begin position="246"/>
        <end position="267"/>
    </location>
</feature>